<dbReference type="RefSeq" id="WP_285972914.1">
    <property type="nucleotide sequence ID" value="NZ_CP127294.1"/>
</dbReference>
<proteinExistence type="predicted"/>
<feature type="compositionally biased region" description="Polar residues" evidence="1">
    <location>
        <begin position="1"/>
        <end position="10"/>
    </location>
</feature>
<reference evidence="2 3" key="1">
    <citation type="submission" date="2023-06" db="EMBL/GenBank/DDBJ databases">
        <authorList>
            <person name="Oyuntsetseg B."/>
            <person name="Kim S.B."/>
        </authorList>
    </citation>
    <scope>NUCLEOTIDE SEQUENCE [LARGE SCALE GENOMIC DNA]</scope>
    <source>
        <strain evidence="2 3">2-15</strain>
    </source>
</reference>
<dbReference type="Pfam" id="PF11288">
    <property type="entry name" value="DUF3089"/>
    <property type="match status" value="1"/>
</dbReference>
<organism evidence="2 3">
    <name type="scientific">Amycolatopsis carbonis</name>
    <dbReference type="NCBI Taxonomy" id="715471"/>
    <lineage>
        <taxon>Bacteria</taxon>
        <taxon>Bacillati</taxon>
        <taxon>Actinomycetota</taxon>
        <taxon>Actinomycetes</taxon>
        <taxon>Pseudonocardiales</taxon>
        <taxon>Pseudonocardiaceae</taxon>
        <taxon>Amycolatopsis</taxon>
    </lineage>
</organism>
<dbReference type="AlphaFoldDB" id="A0A9Y2ILJ9"/>
<evidence type="ECO:0000313" key="2">
    <source>
        <dbReference type="EMBL" id="WIX82342.1"/>
    </source>
</evidence>
<dbReference type="InterPro" id="IPR029058">
    <property type="entry name" value="AB_hydrolase_fold"/>
</dbReference>
<evidence type="ECO:0000256" key="1">
    <source>
        <dbReference type="SAM" id="MobiDB-lite"/>
    </source>
</evidence>
<dbReference type="InterPro" id="IPR021440">
    <property type="entry name" value="DUF3089"/>
</dbReference>
<dbReference type="Proteomes" id="UP001236014">
    <property type="component" value="Chromosome"/>
</dbReference>
<protein>
    <submittedName>
        <fullName evidence="2">DUF3089 domain-containing protein</fullName>
    </submittedName>
</protein>
<sequence length="351" mass="36023">MAANPCNQNLAGDPQIATPGGRFTAGYPASPGRVTFDTTRVESGASVVEPFEPPAAPPVDCFSVYPTVDLLSNPALQIGSLPPGPDDAAAAATYAQVGPLLSRCRMFVPAYRQAPLAAHLVGVLTGTAPDYALGLEDVEQAWDTYWREYNVDPVTHRRRGVVVIGHSQGAADAASLLRDRVDGHPDAQPSLVSALLLGGNVQVPTDRPAGGGSDPDAAFQYLPVCSRASAAVPVPVGCVAGYSSYKQPAGTVPPPGSAFGLSSTPGHRILCTNPAALMAGTAPDATTPLDTRLPTRTLVQGNTLLPNGHLTAVLLGTSLPVFPTGFARYPGEFSGACAFRDVPAAPPPGSS</sequence>
<gene>
    <name evidence="2" type="ORF">QRX50_17030</name>
</gene>
<dbReference type="SUPFAM" id="SSF53474">
    <property type="entry name" value="alpha/beta-Hydrolases"/>
    <property type="match status" value="1"/>
</dbReference>
<feature type="region of interest" description="Disordered" evidence="1">
    <location>
        <begin position="1"/>
        <end position="29"/>
    </location>
</feature>
<accession>A0A9Y2ILJ9</accession>
<dbReference type="KEGG" id="acab:QRX50_17030"/>
<keyword evidence="3" id="KW-1185">Reference proteome</keyword>
<name>A0A9Y2ILJ9_9PSEU</name>
<evidence type="ECO:0000313" key="3">
    <source>
        <dbReference type="Proteomes" id="UP001236014"/>
    </source>
</evidence>
<dbReference type="EMBL" id="CP127294">
    <property type="protein sequence ID" value="WIX82342.1"/>
    <property type="molecule type" value="Genomic_DNA"/>
</dbReference>